<comment type="caution">
    <text evidence="2">The sequence shown here is derived from an EMBL/GenBank/DDBJ whole genome shotgun (WGS) entry which is preliminary data.</text>
</comment>
<gene>
    <name evidence="2" type="ORF">KSP40_PGU019377</name>
</gene>
<sequence length="130" mass="13928">MGNARVNPSVFLLLAIALLLLLLPSSAEGLGSVKDGSDQEIVGLSNYMMMHSTTERSASARPRRSSPRFSTRKLESLGSVGKMLHFASGAVEKGSECHRNGRLEVGARFGDGAISPFRMLKTCSTVQTET</sequence>
<proteinExistence type="predicted"/>
<protein>
    <submittedName>
        <fullName evidence="2">Uncharacterized protein</fullName>
    </submittedName>
</protein>
<dbReference type="Proteomes" id="UP001412067">
    <property type="component" value="Unassembled WGS sequence"/>
</dbReference>
<keyword evidence="1" id="KW-0732">Signal</keyword>
<dbReference type="EMBL" id="JBBWWR010000006">
    <property type="protein sequence ID" value="KAK8965421.1"/>
    <property type="molecule type" value="Genomic_DNA"/>
</dbReference>
<evidence type="ECO:0000256" key="1">
    <source>
        <dbReference type="SAM" id="SignalP"/>
    </source>
</evidence>
<keyword evidence="3" id="KW-1185">Reference proteome</keyword>
<evidence type="ECO:0000313" key="3">
    <source>
        <dbReference type="Proteomes" id="UP001412067"/>
    </source>
</evidence>
<feature type="signal peptide" evidence="1">
    <location>
        <begin position="1"/>
        <end position="27"/>
    </location>
</feature>
<accession>A0ABR2MPM4</accession>
<reference evidence="2 3" key="1">
    <citation type="journal article" date="2022" name="Nat. Plants">
        <title>Genomes of leafy and leafless Platanthera orchids illuminate the evolution of mycoheterotrophy.</title>
        <authorList>
            <person name="Li M.H."/>
            <person name="Liu K.W."/>
            <person name="Li Z."/>
            <person name="Lu H.C."/>
            <person name="Ye Q.L."/>
            <person name="Zhang D."/>
            <person name="Wang J.Y."/>
            <person name="Li Y.F."/>
            <person name="Zhong Z.M."/>
            <person name="Liu X."/>
            <person name="Yu X."/>
            <person name="Liu D.K."/>
            <person name="Tu X.D."/>
            <person name="Liu B."/>
            <person name="Hao Y."/>
            <person name="Liao X.Y."/>
            <person name="Jiang Y.T."/>
            <person name="Sun W.H."/>
            <person name="Chen J."/>
            <person name="Chen Y.Q."/>
            <person name="Ai Y."/>
            <person name="Zhai J.W."/>
            <person name="Wu S.S."/>
            <person name="Zhou Z."/>
            <person name="Hsiao Y.Y."/>
            <person name="Wu W.L."/>
            <person name="Chen Y.Y."/>
            <person name="Lin Y.F."/>
            <person name="Hsu J.L."/>
            <person name="Li C.Y."/>
            <person name="Wang Z.W."/>
            <person name="Zhao X."/>
            <person name="Zhong W.Y."/>
            <person name="Ma X.K."/>
            <person name="Ma L."/>
            <person name="Huang J."/>
            <person name="Chen G.Z."/>
            <person name="Huang M.Z."/>
            <person name="Huang L."/>
            <person name="Peng D.H."/>
            <person name="Luo Y.B."/>
            <person name="Zou S.Q."/>
            <person name="Chen S.P."/>
            <person name="Lan S."/>
            <person name="Tsai W.C."/>
            <person name="Van de Peer Y."/>
            <person name="Liu Z.J."/>
        </authorList>
    </citation>
    <scope>NUCLEOTIDE SEQUENCE [LARGE SCALE GENOMIC DNA]</scope>
    <source>
        <strain evidence="2">Lor288</strain>
    </source>
</reference>
<name>A0ABR2MPM4_9ASPA</name>
<organism evidence="2 3">
    <name type="scientific">Platanthera guangdongensis</name>
    <dbReference type="NCBI Taxonomy" id="2320717"/>
    <lineage>
        <taxon>Eukaryota</taxon>
        <taxon>Viridiplantae</taxon>
        <taxon>Streptophyta</taxon>
        <taxon>Embryophyta</taxon>
        <taxon>Tracheophyta</taxon>
        <taxon>Spermatophyta</taxon>
        <taxon>Magnoliopsida</taxon>
        <taxon>Liliopsida</taxon>
        <taxon>Asparagales</taxon>
        <taxon>Orchidaceae</taxon>
        <taxon>Orchidoideae</taxon>
        <taxon>Orchideae</taxon>
        <taxon>Orchidinae</taxon>
        <taxon>Platanthera</taxon>
    </lineage>
</organism>
<evidence type="ECO:0000313" key="2">
    <source>
        <dbReference type="EMBL" id="KAK8965421.1"/>
    </source>
</evidence>
<feature type="chain" id="PRO_5045086256" evidence="1">
    <location>
        <begin position="28"/>
        <end position="130"/>
    </location>
</feature>